<dbReference type="Pfam" id="PF01210">
    <property type="entry name" value="NAD_Gly3P_dh_N"/>
    <property type="match status" value="1"/>
</dbReference>
<gene>
    <name evidence="7 15" type="primary">gpsA</name>
    <name evidence="15" type="ordered locus">CHU_1307</name>
</gene>
<evidence type="ECO:0000256" key="12">
    <source>
        <dbReference type="RuleBase" id="RU000439"/>
    </source>
</evidence>
<feature type="binding site" evidence="7">
    <location>
        <position position="263"/>
    </location>
    <ligand>
        <name>sn-glycerol 3-phosphate</name>
        <dbReference type="ChEBI" id="CHEBI:57597"/>
    </ligand>
</feature>
<feature type="binding site" evidence="7">
    <location>
        <position position="262"/>
    </location>
    <ligand>
        <name>sn-glycerol 3-phosphate</name>
        <dbReference type="ChEBI" id="CHEBI:57597"/>
    </ligand>
</feature>
<dbReference type="Pfam" id="PF07479">
    <property type="entry name" value="NAD_Gly3P_dh_C"/>
    <property type="match status" value="1"/>
</dbReference>
<organism evidence="15 16">
    <name type="scientific">Cytophaga hutchinsonii (strain ATCC 33406 / DSM 1761 / CIP 103989 / NBRC 15051 / NCIMB 9469 / D465)</name>
    <dbReference type="NCBI Taxonomy" id="269798"/>
    <lineage>
        <taxon>Bacteria</taxon>
        <taxon>Pseudomonadati</taxon>
        <taxon>Bacteroidota</taxon>
        <taxon>Cytophagia</taxon>
        <taxon>Cytophagales</taxon>
        <taxon>Cytophagaceae</taxon>
        <taxon>Cytophaga</taxon>
    </lineage>
</organism>
<dbReference type="GO" id="GO:0006650">
    <property type="term" value="P:glycerophospholipid metabolic process"/>
    <property type="evidence" value="ECO:0007669"/>
    <property type="project" value="UniProtKB-UniRule"/>
</dbReference>
<dbReference type="GO" id="GO:0046168">
    <property type="term" value="P:glycerol-3-phosphate catabolic process"/>
    <property type="evidence" value="ECO:0007669"/>
    <property type="project" value="InterPro"/>
</dbReference>
<evidence type="ECO:0000256" key="9">
    <source>
        <dbReference type="PIRSR" id="PIRSR000114-2"/>
    </source>
</evidence>
<evidence type="ECO:0000256" key="10">
    <source>
        <dbReference type="PIRSR" id="PIRSR000114-3"/>
    </source>
</evidence>
<keyword evidence="7" id="KW-0547">Nucleotide-binding</keyword>
<feature type="binding site" evidence="7">
    <location>
        <position position="17"/>
    </location>
    <ligand>
        <name>NADPH</name>
        <dbReference type="ChEBI" id="CHEBI:57783"/>
    </ligand>
</feature>
<dbReference type="OrthoDB" id="9812273at2"/>
<comment type="caution">
    <text evidence="7">Lacks conserved residue(s) required for the propagation of feature annotation.</text>
</comment>
<keyword evidence="6 7" id="KW-1208">Phospholipid metabolism</keyword>
<dbReference type="GO" id="GO:0005829">
    <property type="term" value="C:cytosol"/>
    <property type="evidence" value="ECO:0007669"/>
    <property type="project" value="TreeGrafter"/>
</dbReference>
<keyword evidence="4 7" id="KW-0443">Lipid metabolism</keyword>
<feature type="binding site" evidence="9">
    <location>
        <begin position="262"/>
        <end position="263"/>
    </location>
    <ligand>
        <name>substrate</name>
    </ligand>
</feature>
<feature type="binding site" evidence="7">
    <location>
        <position position="38"/>
    </location>
    <ligand>
        <name>NADPH</name>
        <dbReference type="ChEBI" id="CHEBI:57783"/>
    </ligand>
</feature>
<dbReference type="InterPro" id="IPR006109">
    <property type="entry name" value="G3P_DH_NAD-dep_C"/>
</dbReference>
<comment type="subcellular location">
    <subcellularLocation>
        <location evidence="7">Cytoplasm</location>
    </subcellularLocation>
</comment>
<feature type="binding site" evidence="7">
    <location>
        <position position="288"/>
    </location>
    <ligand>
        <name>NADPH</name>
        <dbReference type="ChEBI" id="CHEBI:57783"/>
    </ligand>
</feature>
<feature type="binding site" evidence="7">
    <location>
        <position position="262"/>
    </location>
    <ligand>
        <name>NADPH</name>
        <dbReference type="ChEBI" id="CHEBI:57783"/>
    </ligand>
</feature>
<dbReference type="EC" id="1.1.1.94" evidence="7"/>
<comment type="catalytic activity">
    <reaction evidence="7">
        <text>sn-glycerol 3-phosphate + NAD(+) = dihydroxyacetone phosphate + NADH + H(+)</text>
        <dbReference type="Rhea" id="RHEA:11092"/>
        <dbReference type="ChEBI" id="CHEBI:15378"/>
        <dbReference type="ChEBI" id="CHEBI:57540"/>
        <dbReference type="ChEBI" id="CHEBI:57597"/>
        <dbReference type="ChEBI" id="CHEBI:57642"/>
        <dbReference type="ChEBI" id="CHEBI:57945"/>
        <dbReference type="EC" id="1.1.1.94"/>
    </reaction>
</comment>
<evidence type="ECO:0000256" key="11">
    <source>
        <dbReference type="RuleBase" id="RU000437"/>
    </source>
</evidence>
<feature type="binding site" evidence="7">
    <location>
        <position position="261"/>
    </location>
    <ligand>
        <name>sn-glycerol 3-phosphate</name>
        <dbReference type="ChEBI" id="CHEBI:57597"/>
    </ligand>
</feature>
<evidence type="ECO:0000256" key="4">
    <source>
        <dbReference type="ARBA" id="ARBA00023098"/>
    </source>
</evidence>
<evidence type="ECO:0000256" key="5">
    <source>
        <dbReference type="ARBA" id="ARBA00023209"/>
    </source>
</evidence>
<dbReference type="PRINTS" id="PR00077">
    <property type="entry name" value="GPDHDRGNASE"/>
</dbReference>
<feature type="binding site" evidence="10">
    <location>
        <position position="262"/>
    </location>
    <ligand>
        <name>NAD(+)</name>
        <dbReference type="ChEBI" id="CHEBI:57540"/>
    </ligand>
</feature>
<dbReference type="GO" id="GO:0046167">
    <property type="term" value="P:glycerol-3-phosphate biosynthetic process"/>
    <property type="evidence" value="ECO:0007669"/>
    <property type="project" value="UniProtKB-UniRule"/>
</dbReference>
<evidence type="ECO:0000256" key="3">
    <source>
        <dbReference type="ARBA" id="ARBA00023002"/>
    </source>
</evidence>
<dbReference type="GO" id="GO:0047952">
    <property type="term" value="F:glycerol-3-phosphate dehydrogenase [NAD(P)+] activity"/>
    <property type="evidence" value="ECO:0007669"/>
    <property type="project" value="UniProtKB-UniRule"/>
</dbReference>
<keyword evidence="16" id="KW-1185">Reference proteome</keyword>
<dbReference type="NCBIfam" id="NF000942">
    <property type="entry name" value="PRK00094.1-4"/>
    <property type="match status" value="1"/>
</dbReference>
<feature type="active site" description="Proton acceptor" evidence="7 8">
    <location>
        <position position="198"/>
    </location>
</feature>
<feature type="binding site" evidence="10">
    <location>
        <position position="90"/>
    </location>
    <ligand>
        <name>NAD(+)</name>
        <dbReference type="ChEBI" id="CHEBI:57540"/>
    </ligand>
</feature>
<evidence type="ECO:0000259" key="13">
    <source>
        <dbReference type="Pfam" id="PF01210"/>
    </source>
</evidence>
<dbReference type="PANTHER" id="PTHR11728:SF1">
    <property type="entry name" value="GLYCEROL-3-PHOSPHATE DEHYDROGENASE [NAD(+)] 2, CHLOROPLASTIC"/>
    <property type="match status" value="1"/>
</dbReference>
<feature type="binding site" evidence="7">
    <location>
        <position position="143"/>
    </location>
    <ligand>
        <name>sn-glycerol 3-phosphate</name>
        <dbReference type="ChEBI" id="CHEBI:57597"/>
    </ligand>
</feature>
<accession>A0A6N4SQN1</accession>
<dbReference type="InterPro" id="IPR008927">
    <property type="entry name" value="6-PGluconate_DH-like_C_sf"/>
</dbReference>
<keyword evidence="2 7" id="KW-0444">Lipid biosynthesis</keyword>
<protein>
    <recommendedName>
        <fullName evidence="7">Glycerol-3-phosphate dehydrogenase [NAD(P)+]</fullName>
        <ecNumber evidence="7">1.1.1.94</ecNumber>
    </recommendedName>
    <alternativeName>
        <fullName evidence="7">NAD(P)(+)-dependent glycerol-3-phosphate dehydrogenase</fullName>
    </alternativeName>
    <alternativeName>
        <fullName evidence="7">NAD(P)H-dependent dihydroxyacetone-phosphate reductase</fullName>
    </alternativeName>
</protein>
<feature type="binding site" evidence="7">
    <location>
        <position position="147"/>
    </location>
    <ligand>
        <name>NADPH</name>
        <dbReference type="ChEBI" id="CHEBI:57783"/>
    </ligand>
</feature>
<dbReference type="SUPFAM" id="SSF48179">
    <property type="entry name" value="6-phosphogluconate dehydrogenase C-terminal domain-like"/>
    <property type="match status" value="1"/>
</dbReference>
<dbReference type="PANTHER" id="PTHR11728">
    <property type="entry name" value="GLYCEROL-3-PHOSPHATE DEHYDROGENASE"/>
    <property type="match status" value="1"/>
</dbReference>
<dbReference type="PROSITE" id="PS00957">
    <property type="entry name" value="NAD_G3PDH"/>
    <property type="match status" value="1"/>
</dbReference>
<dbReference type="RefSeq" id="WP_011584694.1">
    <property type="nucleotide sequence ID" value="NC_008255.1"/>
</dbReference>
<feature type="binding site" evidence="7">
    <location>
        <position position="113"/>
    </location>
    <ligand>
        <name>NADPH</name>
        <dbReference type="ChEBI" id="CHEBI:57783"/>
    </ligand>
</feature>
<evidence type="ECO:0000256" key="6">
    <source>
        <dbReference type="ARBA" id="ARBA00023264"/>
    </source>
</evidence>
<dbReference type="PIRSF" id="PIRSF000114">
    <property type="entry name" value="Glycerol-3-P_dh"/>
    <property type="match status" value="1"/>
</dbReference>
<feature type="binding site" evidence="7">
    <location>
        <position position="286"/>
    </location>
    <ligand>
        <name>NADPH</name>
        <dbReference type="ChEBI" id="CHEBI:57783"/>
    </ligand>
</feature>
<feature type="binding site" evidence="7">
    <location>
        <position position="18"/>
    </location>
    <ligand>
        <name>NADPH</name>
        <dbReference type="ChEBI" id="CHEBI:57783"/>
    </ligand>
</feature>
<dbReference type="NCBIfam" id="NF000940">
    <property type="entry name" value="PRK00094.1-2"/>
    <property type="match status" value="1"/>
</dbReference>
<dbReference type="GO" id="GO:0051287">
    <property type="term" value="F:NAD binding"/>
    <property type="evidence" value="ECO:0007669"/>
    <property type="project" value="InterPro"/>
</dbReference>
<dbReference type="Gene3D" id="1.10.1040.10">
    <property type="entry name" value="N-(1-d-carboxylethyl)-l-norvaline Dehydrogenase, domain 2"/>
    <property type="match status" value="1"/>
</dbReference>
<dbReference type="UniPathway" id="UPA00940"/>
<keyword evidence="7" id="KW-0521">NADP</keyword>
<comment type="pathway">
    <text evidence="7">Membrane lipid metabolism; glycerophospholipid metabolism.</text>
</comment>
<reference evidence="15 16" key="1">
    <citation type="journal article" date="2007" name="Appl. Environ. Microbiol.">
        <title>Genome sequence of the cellulolytic gliding bacterium Cytophaga hutchinsonii.</title>
        <authorList>
            <person name="Xie G."/>
            <person name="Bruce D.C."/>
            <person name="Challacombe J.F."/>
            <person name="Chertkov O."/>
            <person name="Detter J.C."/>
            <person name="Gilna P."/>
            <person name="Han C.S."/>
            <person name="Lucas S."/>
            <person name="Misra M."/>
            <person name="Myers G.L."/>
            <person name="Richardson P."/>
            <person name="Tapia R."/>
            <person name="Thayer N."/>
            <person name="Thompson L.S."/>
            <person name="Brettin T.S."/>
            <person name="Henrissat B."/>
            <person name="Wilson D.B."/>
            <person name="McBride M.J."/>
        </authorList>
    </citation>
    <scope>NUCLEOTIDE SEQUENCE [LARGE SCALE GENOMIC DNA]</scope>
    <source>
        <strain evidence="16">ATCC 33406 / DSM 1761 / CIP 103989 / NBRC 15051 / NCIMB 9469 / D465</strain>
    </source>
</reference>
<dbReference type="InterPro" id="IPR006168">
    <property type="entry name" value="G3P_DH_NAD-dep"/>
</dbReference>
<feature type="binding site" evidence="7">
    <location>
        <position position="198"/>
    </location>
    <ligand>
        <name>sn-glycerol 3-phosphate</name>
        <dbReference type="ChEBI" id="CHEBI:57597"/>
    </ligand>
</feature>
<dbReference type="InterPro" id="IPR013328">
    <property type="entry name" value="6PGD_dom2"/>
</dbReference>
<dbReference type="KEGG" id="chu:CHU_1307"/>
<name>A0A6N4SQN1_CYTH3</name>
<sequence length="335" mass="36758">MQKKVDATKIAVIGGGSWATALVKILSEQNVRINWWLKNKKDVDYILQHGKNPNYLSNVPIDTKKVTPTTNVRKALEGASVVIFVVPAAFIGEVLETIPAADLKDKIVVSAIKGMIPSENILVTDLLQKTHAVPSQKICIIAGPCHAEEVALEKRSYLSIAGEDFTAASVVADLLQCGFVKATVVEDLYGVEYCAVMKNVVAIACGIARGLNYGDNFQAVLVSNAMLEIELFVDALSKKERNWNASAYLGDLLVTCYSPYSRNRTLGNMVGRGYSVKAAQVEMNMIAEGYYAVKCVYELNKKLHVQMPITKAVYNILYEKISPSVELRILEDSMC</sequence>
<keyword evidence="5 7" id="KW-0594">Phospholipid biosynthesis</keyword>
<dbReference type="HAMAP" id="MF_00394">
    <property type="entry name" value="NAD_Glyc3P_dehydrog"/>
    <property type="match status" value="1"/>
</dbReference>
<dbReference type="InterPro" id="IPR036291">
    <property type="entry name" value="NAD(P)-bd_dom_sf"/>
</dbReference>
<feature type="domain" description="Glycerol-3-phosphate dehydrogenase NAD-dependent C-terminal" evidence="14">
    <location>
        <begin position="187"/>
        <end position="324"/>
    </location>
</feature>
<feature type="domain" description="Glycerol-3-phosphate dehydrogenase NAD-dependent N-terminal" evidence="13">
    <location>
        <begin position="9"/>
        <end position="164"/>
    </location>
</feature>
<dbReference type="AlphaFoldDB" id="A0A6N4SQN1"/>
<comment type="function">
    <text evidence="7">Catalyzes the reduction of the glycolytic intermediate dihydroxyacetone phosphate (DHAP) to sn-glycerol 3-phosphate (G3P), the key precursor for phospholipid synthesis.</text>
</comment>
<dbReference type="SUPFAM" id="SSF51735">
    <property type="entry name" value="NAD(P)-binding Rossmann-fold domains"/>
    <property type="match status" value="1"/>
</dbReference>
<evidence type="ECO:0000259" key="14">
    <source>
        <dbReference type="Pfam" id="PF07479"/>
    </source>
</evidence>
<feature type="binding site" evidence="10">
    <location>
        <position position="147"/>
    </location>
    <ligand>
        <name>NAD(+)</name>
        <dbReference type="ChEBI" id="CHEBI:57540"/>
    </ligand>
</feature>
<dbReference type="Gene3D" id="3.40.50.720">
    <property type="entry name" value="NAD(P)-binding Rossmann-like Domain"/>
    <property type="match status" value="1"/>
</dbReference>
<feature type="binding site" evidence="7">
    <location>
        <position position="113"/>
    </location>
    <ligand>
        <name>sn-glycerol 3-phosphate</name>
        <dbReference type="ChEBI" id="CHEBI:57597"/>
    </ligand>
</feature>
<evidence type="ECO:0000256" key="1">
    <source>
        <dbReference type="ARBA" id="ARBA00011009"/>
    </source>
</evidence>
<dbReference type="EMBL" id="CP000383">
    <property type="protein sequence ID" value="ABG58579.1"/>
    <property type="molecule type" value="Genomic_DNA"/>
</dbReference>
<comment type="catalytic activity">
    <reaction evidence="7 12">
        <text>sn-glycerol 3-phosphate + NADP(+) = dihydroxyacetone phosphate + NADPH + H(+)</text>
        <dbReference type="Rhea" id="RHEA:11096"/>
        <dbReference type="ChEBI" id="CHEBI:15378"/>
        <dbReference type="ChEBI" id="CHEBI:57597"/>
        <dbReference type="ChEBI" id="CHEBI:57642"/>
        <dbReference type="ChEBI" id="CHEBI:57783"/>
        <dbReference type="ChEBI" id="CHEBI:58349"/>
        <dbReference type="EC" id="1.1.1.94"/>
    </reaction>
</comment>
<dbReference type="GO" id="GO:0008654">
    <property type="term" value="P:phospholipid biosynthetic process"/>
    <property type="evidence" value="ECO:0007669"/>
    <property type="project" value="UniProtKB-KW"/>
</dbReference>
<keyword evidence="7" id="KW-0963">Cytoplasm</keyword>
<evidence type="ECO:0000256" key="8">
    <source>
        <dbReference type="PIRSR" id="PIRSR000114-1"/>
    </source>
</evidence>
<dbReference type="GO" id="GO:0005975">
    <property type="term" value="P:carbohydrate metabolic process"/>
    <property type="evidence" value="ECO:0007669"/>
    <property type="project" value="InterPro"/>
</dbReference>
<dbReference type="Proteomes" id="UP000001822">
    <property type="component" value="Chromosome"/>
</dbReference>
<dbReference type="InterPro" id="IPR011128">
    <property type="entry name" value="G3P_DH_NAD-dep_N"/>
</dbReference>
<evidence type="ECO:0000256" key="2">
    <source>
        <dbReference type="ARBA" id="ARBA00022516"/>
    </source>
</evidence>
<feature type="binding site" evidence="7">
    <location>
        <position position="55"/>
    </location>
    <ligand>
        <name>NADPH</name>
        <dbReference type="ChEBI" id="CHEBI:57783"/>
    </ligand>
</feature>
<feature type="binding site" evidence="7">
    <location>
        <position position="251"/>
    </location>
    <ligand>
        <name>sn-glycerol 3-phosphate</name>
        <dbReference type="ChEBI" id="CHEBI:57597"/>
    </ligand>
</feature>
<comment type="similarity">
    <text evidence="1 7 11">Belongs to the NAD-dependent glycerol-3-phosphate dehydrogenase family.</text>
</comment>
<keyword evidence="3 7" id="KW-0560">Oxidoreductase</keyword>
<feature type="binding site" evidence="9">
    <location>
        <position position="113"/>
    </location>
    <ligand>
        <name>substrate</name>
    </ligand>
</feature>
<evidence type="ECO:0000313" key="16">
    <source>
        <dbReference type="Proteomes" id="UP000001822"/>
    </source>
</evidence>
<evidence type="ECO:0000313" key="15">
    <source>
        <dbReference type="EMBL" id="ABG58579.1"/>
    </source>
</evidence>
<keyword evidence="7 10" id="KW-0520">NAD</keyword>
<proteinExistence type="inferred from homology"/>
<evidence type="ECO:0000256" key="7">
    <source>
        <dbReference type="HAMAP-Rule" id="MF_00394"/>
    </source>
</evidence>